<dbReference type="RefSeq" id="WP_087507232.1">
    <property type="nucleotide sequence ID" value="NZ_BMDX01000023.1"/>
</dbReference>
<accession>A0A8J2XPG1</accession>
<sequence length="109" mass="11447">MSDSWISVCDESVLVPDTGICAKVGDDHVAIFKVAGSGDLFAISNICPFGKASVLSRGLIGEVDGALYVASPLLKQRFRLDNGVCLDDDSITIATYPVRVSDGQVEIAA</sequence>
<evidence type="ECO:0000256" key="4">
    <source>
        <dbReference type="ARBA" id="ARBA00023004"/>
    </source>
</evidence>
<evidence type="ECO:0000256" key="3">
    <source>
        <dbReference type="ARBA" id="ARBA00023002"/>
    </source>
</evidence>
<gene>
    <name evidence="8" type="ORF">GCM10011369_32530</name>
</gene>
<organism evidence="8 9">
    <name type="scientific">Neiella marina</name>
    <dbReference type="NCBI Taxonomy" id="508461"/>
    <lineage>
        <taxon>Bacteria</taxon>
        <taxon>Pseudomonadati</taxon>
        <taxon>Pseudomonadota</taxon>
        <taxon>Gammaproteobacteria</taxon>
        <taxon>Alteromonadales</taxon>
        <taxon>Echinimonadaceae</taxon>
        <taxon>Neiella</taxon>
    </lineage>
</organism>
<dbReference type="SUPFAM" id="SSF50022">
    <property type="entry name" value="ISP domain"/>
    <property type="match status" value="1"/>
</dbReference>
<dbReference type="PROSITE" id="PS51300">
    <property type="entry name" value="NIRD"/>
    <property type="match status" value="1"/>
</dbReference>
<reference evidence="9" key="1">
    <citation type="journal article" date="2019" name="Int. J. Syst. Evol. Microbiol.">
        <title>The Global Catalogue of Microorganisms (GCM) 10K type strain sequencing project: providing services to taxonomists for standard genome sequencing and annotation.</title>
        <authorList>
            <consortium name="The Broad Institute Genomics Platform"/>
            <consortium name="The Broad Institute Genome Sequencing Center for Infectious Disease"/>
            <person name="Wu L."/>
            <person name="Ma J."/>
        </authorList>
    </citation>
    <scope>NUCLEOTIDE SEQUENCE [LARGE SCALE GENOMIC DNA]</scope>
    <source>
        <strain evidence="9">CGMCC 1.10130</strain>
    </source>
</reference>
<dbReference type="Gene3D" id="2.102.10.10">
    <property type="entry name" value="Rieske [2Fe-2S] iron-sulphur domain"/>
    <property type="match status" value="1"/>
</dbReference>
<dbReference type="EMBL" id="BMDX01000023">
    <property type="protein sequence ID" value="GGA87931.1"/>
    <property type="molecule type" value="Genomic_DNA"/>
</dbReference>
<name>A0A8J2XPG1_9GAMM</name>
<dbReference type="InterPro" id="IPR012748">
    <property type="entry name" value="Rieske-like_NirD"/>
</dbReference>
<keyword evidence="6" id="KW-0534">Nitrate assimilation</keyword>
<dbReference type="Proteomes" id="UP000619743">
    <property type="component" value="Unassembled WGS sequence"/>
</dbReference>
<evidence type="ECO:0000256" key="2">
    <source>
        <dbReference type="ARBA" id="ARBA00022723"/>
    </source>
</evidence>
<dbReference type="GO" id="GO:0009344">
    <property type="term" value="C:nitrite reductase complex [NAD(P)H]"/>
    <property type="evidence" value="ECO:0007669"/>
    <property type="project" value="TreeGrafter"/>
</dbReference>
<dbReference type="InterPro" id="IPR017881">
    <property type="entry name" value="NirD"/>
</dbReference>
<dbReference type="AlphaFoldDB" id="A0A8J2XPG1"/>
<evidence type="ECO:0000256" key="6">
    <source>
        <dbReference type="ARBA" id="ARBA00023063"/>
    </source>
</evidence>
<proteinExistence type="predicted"/>
<keyword evidence="9" id="KW-1185">Reference proteome</keyword>
<dbReference type="PANTHER" id="PTHR40562">
    <property type="match status" value="1"/>
</dbReference>
<dbReference type="PROSITE" id="PS51296">
    <property type="entry name" value="RIESKE"/>
    <property type="match status" value="1"/>
</dbReference>
<dbReference type="InterPro" id="IPR017941">
    <property type="entry name" value="Rieske_2Fe-2S"/>
</dbReference>
<evidence type="ECO:0000313" key="9">
    <source>
        <dbReference type="Proteomes" id="UP000619743"/>
    </source>
</evidence>
<evidence type="ECO:0000259" key="7">
    <source>
        <dbReference type="PROSITE" id="PS51296"/>
    </source>
</evidence>
<dbReference type="PANTHER" id="PTHR40562:SF1">
    <property type="entry name" value="NITRITE REDUCTASE (NADH) SMALL SUBUNIT"/>
    <property type="match status" value="1"/>
</dbReference>
<dbReference type="InterPro" id="IPR036922">
    <property type="entry name" value="Rieske_2Fe-2S_sf"/>
</dbReference>
<dbReference type="GO" id="GO:0042128">
    <property type="term" value="P:nitrate assimilation"/>
    <property type="evidence" value="ECO:0007669"/>
    <property type="project" value="UniProtKB-KW"/>
</dbReference>
<dbReference type="Pfam" id="PF13806">
    <property type="entry name" value="Rieske_2"/>
    <property type="match status" value="1"/>
</dbReference>
<dbReference type="GO" id="GO:0046872">
    <property type="term" value="F:metal ion binding"/>
    <property type="evidence" value="ECO:0007669"/>
    <property type="project" value="UniProtKB-KW"/>
</dbReference>
<evidence type="ECO:0000256" key="1">
    <source>
        <dbReference type="ARBA" id="ARBA00022714"/>
    </source>
</evidence>
<evidence type="ECO:0000256" key="5">
    <source>
        <dbReference type="ARBA" id="ARBA00023014"/>
    </source>
</evidence>
<dbReference type="OrthoDB" id="516687at2"/>
<keyword evidence="1" id="KW-0001">2Fe-2S</keyword>
<dbReference type="NCBIfam" id="TIGR02378">
    <property type="entry name" value="nirD_assim_sml"/>
    <property type="match status" value="1"/>
</dbReference>
<keyword evidence="3" id="KW-0560">Oxidoreductase</keyword>
<feature type="domain" description="Rieske" evidence="7">
    <location>
        <begin position="6"/>
        <end position="107"/>
    </location>
</feature>
<comment type="caution">
    <text evidence="8">The sequence shown here is derived from an EMBL/GenBank/DDBJ whole genome shotgun (WGS) entry which is preliminary data.</text>
</comment>
<dbReference type="CDD" id="cd03529">
    <property type="entry name" value="Rieske_NirD"/>
    <property type="match status" value="1"/>
</dbReference>
<evidence type="ECO:0000313" key="8">
    <source>
        <dbReference type="EMBL" id="GGA87931.1"/>
    </source>
</evidence>
<dbReference type="GO" id="GO:0051537">
    <property type="term" value="F:2 iron, 2 sulfur cluster binding"/>
    <property type="evidence" value="ECO:0007669"/>
    <property type="project" value="UniProtKB-KW"/>
</dbReference>
<keyword evidence="4" id="KW-0408">Iron</keyword>
<protein>
    <submittedName>
        <fullName evidence="8">Nitrite reductase small subunit</fullName>
    </submittedName>
</protein>
<dbReference type="GO" id="GO:0008942">
    <property type="term" value="F:nitrite reductase [NAD(P)H] activity"/>
    <property type="evidence" value="ECO:0007669"/>
    <property type="project" value="InterPro"/>
</dbReference>
<keyword evidence="2" id="KW-0479">Metal-binding</keyword>
<keyword evidence="5" id="KW-0411">Iron-sulfur</keyword>